<dbReference type="InterPro" id="IPR008816">
    <property type="entry name" value="Gly_zipper_2TM_dom"/>
</dbReference>
<proteinExistence type="predicted"/>
<dbReference type="VEuPathDB" id="FungiDB:HMPREF1120_01282"/>
<organism evidence="3 4">
    <name type="scientific">Exophiala dermatitidis (strain ATCC 34100 / CBS 525.76 / NIH/UT8656)</name>
    <name type="common">Black yeast</name>
    <name type="synonym">Wangiella dermatitidis</name>
    <dbReference type="NCBI Taxonomy" id="858893"/>
    <lineage>
        <taxon>Eukaryota</taxon>
        <taxon>Fungi</taxon>
        <taxon>Dikarya</taxon>
        <taxon>Ascomycota</taxon>
        <taxon>Pezizomycotina</taxon>
        <taxon>Eurotiomycetes</taxon>
        <taxon>Chaetothyriomycetidae</taxon>
        <taxon>Chaetothyriales</taxon>
        <taxon>Herpotrichiellaceae</taxon>
        <taxon>Exophiala</taxon>
    </lineage>
</organism>
<dbReference type="RefSeq" id="XP_009153543.1">
    <property type="nucleotide sequence ID" value="XM_009155295.1"/>
</dbReference>
<protein>
    <recommendedName>
        <fullName evidence="2">Glycine zipper 2TM domain-containing protein</fullName>
    </recommendedName>
</protein>
<evidence type="ECO:0000259" key="2">
    <source>
        <dbReference type="Pfam" id="PF05433"/>
    </source>
</evidence>
<evidence type="ECO:0000256" key="1">
    <source>
        <dbReference type="SAM" id="MobiDB-lite"/>
    </source>
</evidence>
<sequence length="237" mass="24805">MSGPYDSYGYGGQQSQYPQQGYGGGGYPPQQGYDQGYQQHQGPPGYGGPPPPDNFGPPRRQDSFGPPQHGGFQHGQAGAQFGAYDASNPQGHAGYYQYGQGGAPPQHQQQGGYGGAGNDAYAQNQAYQAQLGQQQQQQGGQYSGVDVSQHQFQAQSSDPNAPNYDPNAPPMTEQDRGLLGAIGGGFGGHMLGKKANHGFLGTVGGAILGSITEDFLKDKKKHHGSSANSSWGGGSRW</sequence>
<feature type="region of interest" description="Disordered" evidence="1">
    <location>
        <begin position="218"/>
        <end position="237"/>
    </location>
</feature>
<dbReference type="GO" id="GO:0019867">
    <property type="term" value="C:outer membrane"/>
    <property type="evidence" value="ECO:0007669"/>
    <property type="project" value="InterPro"/>
</dbReference>
<dbReference type="GeneID" id="20305921"/>
<dbReference type="eggNOG" id="ENOG502S756">
    <property type="taxonomic scope" value="Eukaryota"/>
</dbReference>
<evidence type="ECO:0000313" key="4">
    <source>
        <dbReference type="Proteomes" id="UP000007304"/>
    </source>
</evidence>
<dbReference type="InParanoid" id="H6BMV9"/>
<feature type="domain" description="Glycine zipper 2TM" evidence="2">
    <location>
        <begin position="177"/>
        <end position="212"/>
    </location>
</feature>
<dbReference type="Proteomes" id="UP000007304">
    <property type="component" value="Unassembled WGS sequence"/>
</dbReference>
<dbReference type="OrthoDB" id="4121236at2759"/>
<accession>H6BMV9</accession>
<dbReference type="AlphaFoldDB" id="H6BMV9"/>
<dbReference type="EMBL" id="JH226130">
    <property type="protein sequence ID" value="EHY53082.1"/>
    <property type="molecule type" value="Genomic_DNA"/>
</dbReference>
<dbReference type="Pfam" id="PF05433">
    <property type="entry name" value="Rick_17kDa_Anti"/>
    <property type="match status" value="1"/>
</dbReference>
<evidence type="ECO:0000313" key="3">
    <source>
        <dbReference type="EMBL" id="EHY53082.1"/>
    </source>
</evidence>
<feature type="compositionally biased region" description="Low complexity" evidence="1">
    <location>
        <begin position="118"/>
        <end position="140"/>
    </location>
</feature>
<feature type="compositionally biased region" description="Low complexity" evidence="1">
    <location>
        <begin position="28"/>
        <end position="43"/>
    </location>
</feature>
<keyword evidence="4" id="KW-1185">Reference proteome</keyword>
<dbReference type="PANTHER" id="PTHR37014">
    <property type="entry name" value="EXPRESSION LETHALITY PROTEIN HEL10, PUTATIVE (AFU_ORTHOLOGUE AFUA_1G06580)-RELATED"/>
    <property type="match status" value="1"/>
</dbReference>
<feature type="compositionally biased region" description="Pro residues" evidence="1">
    <location>
        <begin position="46"/>
        <end position="55"/>
    </location>
</feature>
<gene>
    <name evidence="3" type="ORF">HMPREF1120_01282</name>
</gene>
<feature type="compositionally biased region" description="Polar residues" evidence="1">
    <location>
        <begin position="146"/>
        <end position="157"/>
    </location>
</feature>
<feature type="compositionally biased region" description="Low complexity" evidence="1">
    <location>
        <begin position="1"/>
        <end position="20"/>
    </location>
</feature>
<dbReference type="HOGENOM" id="CLU_091798_1_0_1"/>
<name>H6BMV9_EXODN</name>
<reference evidence="3" key="1">
    <citation type="submission" date="2011-07" db="EMBL/GenBank/DDBJ databases">
        <title>The Genome Sequence of Exophiala (Wangiella) dermatitidis NIH/UT8656.</title>
        <authorList>
            <consortium name="The Broad Institute Genome Sequencing Platform"/>
            <person name="Cuomo C."/>
            <person name="Wang Z."/>
            <person name="Hunicke-Smith S."/>
            <person name="Szanislo P.J."/>
            <person name="Earl A."/>
            <person name="Young S.K."/>
            <person name="Zeng Q."/>
            <person name="Gargeya S."/>
            <person name="Fitzgerald M."/>
            <person name="Haas B."/>
            <person name="Abouelleil A."/>
            <person name="Alvarado L."/>
            <person name="Arachchi H.M."/>
            <person name="Berlin A."/>
            <person name="Brown A."/>
            <person name="Chapman S.B."/>
            <person name="Chen Z."/>
            <person name="Dunbar C."/>
            <person name="Freedman E."/>
            <person name="Gearin G."/>
            <person name="Gellesch M."/>
            <person name="Goldberg J."/>
            <person name="Griggs A."/>
            <person name="Gujja S."/>
            <person name="Heiman D."/>
            <person name="Howarth C."/>
            <person name="Larson L."/>
            <person name="Lui A."/>
            <person name="MacDonald P.J.P."/>
            <person name="Montmayeur A."/>
            <person name="Murphy C."/>
            <person name="Neiman D."/>
            <person name="Pearson M."/>
            <person name="Priest M."/>
            <person name="Roberts A."/>
            <person name="Saif S."/>
            <person name="Shea T."/>
            <person name="Shenoy N."/>
            <person name="Sisk P."/>
            <person name="Stolte C."/>
            <person name="Sykes S."/>
            <person name="Wortman J."/>
            <person name="Nusbaum C."/>
            <person name="Birren B."/>
        </authorList>
    </citation>
    <scope>NUCLEOTIDE SEQUENCE</scope>
    <source>
        <strain evidence="3">NIH/UT8656</strain>
    </source>
</reference>
<dbReference type="STRING" id="858893.H6BMV9"/>
<feature type="compositionally biased region" description="Low complexity" evidence="1">
    <location>
        <begin position="90"/>
        <end position="110"/>
    </location>
</feature>
<dbReference type="PANTHER" id="PTHR37014:SF10">
    <property type="entry name" value="RICH PROTEIN MS8, PUTATIVE (AFU_ORTHOLOGUE AFUA_7G05650)-RELATED"/>
    <property type="match status" value="1"/>
</dbReference>
<feature type="region of interest" description="Disordered" evidence="1">
    <location>
        <begin position="1"/>
        <end position="177"/>
    </location>
</feature>
<dbReference type="OMA" id="YPQGQNA"/>
<feature type="compositionally biased region" description="Low complexity" evidence="1">
    <location>
        <begin position="64"/>
        <end position="83"/>
    </location>
</feature>